<dbReference type="AlphaFoldDB" id="W9UQA2"/>
<keyword evidence="3" id="KW-0820">tRNA-binding</keyword>
<dbReference type="SUPFAM" id="SSF69500">
    <property type="entry name" value="DTD-like"/>
    <property type="match status" value="1"/>
</dbReference>
<dbReference type="EMBL" id="AONB01000025">
    <property type="protein sequence ID" value="EXJ09388.1"/>
    <property type="molecule type" value="Genomic_DNA"/>
</dbReference>
<proteinExistence type="inferred from homology"/>
<dbReference type="GO" id="GO:0051500">
    <property type="term" value="F:D-tyrosyl-tRNA(Tyr) deacylase activity"/>
    <property type="evidence" value="ECO:0007669"/>
    <property type="project" value="TreeGrafter"/>
</dbReference>
<dbReference type="InterPro" id="IPR023509">
    <property type="entry name" value="DTD-like_sf"/>
</dbReference>
<dbReference type="PANTHER" id="PTHR10472:SF5">
    <property type="entry name" value="D-AMINOACYL-TRNA DEACYLASE 1"/>
    <property type="match status" value="1"/>
</dbReference>
<dbReference type="Pfam" id="PF02580">
    <property type="entry name" value="Tyr_Deacylase"/>
    <property type="match status" value="1"/>
</dbReference>
<comment type="catalytic activity">
    <reaction evidence="3">
        <text>a D-aminoacyl-tRNA + H2O = a tRNA + a D-alpha-amino acid + H(+)</text>
        <dbReference type="Rhea" id="RHEA:13953"/>
        <dbReference type="Rhea" id="RHEA-COMP:10123"/>
        <dbReference type="Rhea" id="RHEA-COMP:10124"/>
        <dbReference type="ChEBI" id="CHEBI:15377"/>
        <dbReference type="ChEBI" id="CHEBI:15378"/>
        <dbReference type="ChEBI" id="CHEBI:59871"/>
        <dbReference type="ChEBI" id="CHEBI:78442"/>
        <dbReference type="ChEBI" id="CHEBI:79333"/>
        <dbReference type="EC" id="3.1.1.96"/>
    </reaction>
</comment>
<dbReference type="Proteomes" id="UP000019464">
    <property type="component" value="Unassembled WGS sequence"/>
</dbReference>
<feature type="short sequence motif" description="Gly-cisPro motif, important for rejection of L-amino acids" evidence="3">
    <location>
        <begin position="137"/>
        <end position="138"/>
    </location>
</feature>
<comment type="subcellular location">
    <subcellularLocation>
        <location evidence="3">Cytoplasm</location>
    </subcellularLocation>
</comment>
<evidence type="ECO:0000256" key="1">
    <source>
        <dbReference type="ARBA" id="ARBA00009673"/>
    </source>
</evidence>
<keyword evidence="3" id="KW-0694">RNA-binding</keyword>
<sequence length="145" mass="15974">MKGLIQRVQHASVHVDKECIGNIHQGLLLLLGIEKQDTEESADKMIHKVLNYRVFSDETGRMNLNVQQVNGGLLIVSQFTLVADTKKGLRPGFSMGAAPEQGEALYDYFVQRAQAAYQHIGTGQFGADMQVSLLNDGPVTFLLET</sequence>
<dbReference type="InterPro" id="IPR003732">
    <property type="entry name" value="Daa-tRNA_deacyls_DTD"/>
</dbReference>
<keyword evidence="3" id="KW-0963">Cytoplasm</keyword>
<name>W9UQA2_9GAMM</name>
<dbReference type="HAMAP" id="MF_00518">
    <property type="entry name" value="Deacylase_Dtd"/>
    <property type="match status" value="1"/>
</dbReference>
<reference evidence="4 5" key="2">
    <citation type="journal article" date="2015" name="Syst. Appl. Microbiol.">
        <title>Nitrincola nitratireducens sp. nov. isolated from a haloalkaline crater lake.</title>
        <authorList>
            <person name="Singh A."/>
            <person name="Vaidya B."/>
            <person name="Tanuku N.R."/>
            <person name="Pinnaka A.K."/>
        </authorList>
    </citation>
    <scope>NUCLEOTIDE SEQUENCE [LARGE SCALE GENOMIC DNA]</scope>
    <source>
        <strain evidence="4 5">AK23</strain>
    </source>
</reference>
<dbReference type="GO" id="GO:0043908">
    <property type="term" value="F:Ser(Gly)-tRNA(Ala) hydrolase activity"/>
    <property type="evidence" value="ECO:0007669"/>
    <property type="project" value="UniProtKB-UniRule"/>
</dbReference>
<comment type="catalytic activity">
    <reaction evidence="3">
        <text>glycyl-tRNA(Ala) + H2O = tRNA(Ala) + glycine + H(+)</text>
        <dbReference type="Rhea" id="RHEA:53744"/>
        <dbReference type="Rhea" id="RHEA-COMP:9657"/>
        <dbReference type="Rhea" id="RHEA-COMP:13640"/>
        <dbReference type="ChEBI" id="CHEBI:15377"/>
        <dbReference type="ChEBI" id="CHEBI:15378"/>
        <dbReference type="ChEBI" id="CHEBI:57305"/>
        <dbReference type="ChEBI" id="CHEBI:78442"/>
        <dbReference type="ChEBI" id="CHEBI:78522"/>
    </reaction>
</comment>
<dbReference type="PATRIC" id="fig|1229521.3.peg.3700"/>
<dbReference type="CDD" id="cd00563">
    <property type="entry name" value="Dtyr_deacylase"/>
    <property type="match status" value="1"/>
</dbReference>
<accession>W9UQA2</accession>
<dbReference type="PANTHER" id="PTHR10472">
    <property type="entry name" value="D-TYROSYL-TRNA TYR DEACYLASE"/>
    <property type="match status" value="1"/>
</dbReference>
<evidence type="ECO:0000256" key="2">
    <source>
        <dbReference type="ARBA" id="ARBA00022801"/>
    </source>
</evidence>
<dbReference type="GO" id="GO:0005737">
    <property type="term" value="C:cytoplasm"/>
    <property type="evidence" value="ECO:0007669"/>
    <property type="project" value="UniProtKB-SubCell"/>
</dbReference>
<comment type="function">
    <text evidence="3">An aminoacyl-tRNA editing enzyme that deacylates mischarged D-aminoacyl-tRNAs. Also deacylates mischarged glycyl-tRNA(Ala), protecting cells against glycine mischarging by AlaRS. Acts via tRNA-based rather than protein-based catalysis; rejects L-amino acids rather than detecting D-amino acids in the active site. By recycling D-aminoacyl-tRNA to D-amino acids and free tRNA molecules, this enzyme counteracts the toxicity associated with the formation of D-aminoacyl-tRNA entities in vivo and helps enforce protein L-homochirality.</text>
</comment>
<dbReference type="EC" id="3.1.1.-" evidence="3"/>
<dbReference type="GO" id="GO:0106026">
    <property type="term" value="F:Gly-tRNA(Ala) deacylase activity"/>
    <property type="evidence" value="ECO:0007669"/>
    <property type="project" value="UniProtKB-UniRule"/>
</dbReference>
<keyword evidence="2 3" id="KW-0378">Hydrolase</keyword>
<protein>
    <recommendedName>
        <fullName evidence="3">D-aminoacyl-tRNA deacylase</fullName>
        <shortName evidence="3">DTD</shortName>
        <ecNumber evidence="3">3.1.1.96</ecNumber>
    </recommendedName>
    <alternativeName>
        <fullName evidence="3">Gly-tRNA(Ala) deacylase</fullName>
        <ecNumber evidence="3">3.1.1.-</ecNumber>
    </alternativeName>
</protein>
<organism evidence="4 5">
    <name type="scientific">Nitrincola nitratireducens</name>
    <dbReference type="NCBI Taxonomy" id="1229521"/>
    <lineage>
        <taxon>Bacteria</taxon>
        <taxon>Pseudomonadati</taxon>
        <taxon>Pseudomonadota</taxon>
        <taxon>Gammaproteobacteria</taxon>
        <taxon>Oceanospirillales</taxon>
        <taxon>Oceanospirillaceae</taxon>
        <taxon>Nitrincola</taxon>
    </lineage>
</organism>
<dbReference type="RefSeq" id="WP_036514055.1">
    <property type="nucleotide sequence ID" value="NZ_AONB01000025.1"/>
</dbReference>
<comment type="caution">
    <text evidence="4">The sequence shown here is derived from an EMBL/GenBank/DDBJ whole genome shotgun (WGS) entry which is preliminary data.</text>
</comment>
<dbReference type="STRING" id="1229521.D791_03671"/>
<evidence type="ECO:0000313" key="5">
    <source>
        <dbReference type="Proteomes" id="UP000019464"/>
    </source>
</evidence>
<dbReference type="GO" id="GO:0019478">
    <property type="term" value="P:D-amino acid catabolic process"/>
    <property type="evidence" value="ECO:0007669"/>
    <property type="project" value="UniProtKB-UniRule"/>
</dbReference>
<evidence type="ECO:0000256" key="3">
    <source>
        <dbReference type="HAMAP-Rule" id="MF_00518"/>
    </source>
</evidence>
<comment type="domain">
    <text evidence="3">A Gly-cisPro motif from one monomer fits into the active site of the other monomer to allow specific chiral rejection of L-amino acids.</text>
</comment>
<comment type="similarity">
    <text evidence="1 3">Belongs to the DTD family.</text>
</comment>
<dbReference type="GO" id="GO:0000049">
    <property type="term" value="F:tRNA binding"/>
    <property type="evidence" value="ECO:0007669"/>
    <property type="project" value="UniProtKB-UniRule"/>
</dbReference>
<dbReference type="FunFam" id="3.50.80.10:FF:000001">
    <property type="entry name" value="D-aminoacyl-tRNA deacylase"/>
    <property type="match status" value="1"/>
</dbReference>
<comment type="subunit">
    <text evidence="3">Homodimer.</text>
</comment>
<keyword evidence="5" id="KW-1185">Reference proteome</keyword>
<dbReference type="OrthoDB" id="9801395at2"/>
<gene>
    <name evidence="3 4" type="primary">dtd</name>
    <name evidence="4" type="ORF">D791_03671</name>
</gene>
<evidence type="ECO:0000313" key="4">
    <source>
        <dbReference type="EMBL" id="EXJ09388.1"/>
    </source>
</evidence>
<dbReference type="Gene3D" id="3.50.80.10">
    <property type="entry name" value="D-tyrosyl-tRNA(Tyr) deacylase"/>
    <property type="match status" value="1"/>
</dbReference>
<dbReference type="NCBIfam" id="TIGR00256">
    <property type="entry name" value="D-aminoacyl-tRNA deacylase"/>
    <property type="match status" value="1"/>
</dbReference>
<reference evidence="5" key="1">
    <citation type="submission" date="2012-11" db="EMBL/GenBank/DDBJ databases">
        <authorList>
            <person name="Singh A."/>
            <person name="Pinnaka A.K."/>
            <person name="Vaidya B."/>
        </authorList>
    </citation>
    <scope>NUCLEOTIDE SEQUENCE [LARGE SCALE GENOMIC DNA]</scope>
    <source>
        <strain evidence="5">AK23</strain>
    </source>
</reference>
<dbReference type="EC" id="3.1.1.96" evidence="3"/>